<keyword evidence="4 15" id="KW-0021">Allosteric enzyme</keyword>
<dbReference type="SUPFAM" id="SSF53271">
    <property type="entry name" value="PRTase-like"/>
    <property type="match status" value="1"/>
</dbReference>
<dbReference type="GO" id="GO:0004845">
    <property type="term" value="F:uracil phosphoribosyltransferase activity"/>
    <property type="evidence" value="ECO:0007669"/>
    <property type="project" value="UniProtKB-UniRule"/>
</dbReference>
<comment type="pathway">
    <text evidence="1 15">Pyrimidine metabolism; UMP biosynthesis via salvage pathway; UMP from uracil: step 1/1.</text>
</comment>
<keyword evidence="18" id="KW-1185">Reference proteome</keyword>
<protein>
    <recommendedName>
        <fullName evidence="13 15">Uracil phosphoribosyltransferase</fullName>
        <ecNumber evidence="3 15">2.4.2.9</ecNumber>
    </recommendedName>
    <alternativeName>
        <fullName evidence="10 15">UMP pyrophosphorylase</fullName>
    </alternativeName>
    <alternativeName>
        <fullName evidence="14 15">UPRTase</fullName>
    </alternativeName>
</protein>
<evidence type="ECO:0000313" key="17">
    <source>
        <dbReference type="EMBL" id="BAS28925.1"/>
    </source>
</evidence>
<feature type="binding site" evidence="15">
    <location>
        <position position="194"/>
    </location>
    <ligand>
        <name>uracil</name>
        <dbReference type="ChEBI" id="CHEBI:17568"/>
    </ligand>
</feature>
<dbReference type="KEGG" id="lpil:LIP_3096"/>
<evidence type="ECO:0000256" key="5">
    <source>
        <dbReference type="ARBA" id="ARBA00022676"/>
    </source>
</evidence>
<dbReference type="NCBIfam" id="NF001097">
    <property type="entry name" value="PRK00129.1"/>
    <property type="match status" value="1"/>
</dbReference>
<dbReference type="Pfam" id="PF14681">
    <property type="entry name" value="UPRTase"/>
    <property type="match status" value="1"/>
</dbReference>
<dbReference type="InterPro" id="IPR034332">
    <property type="entry name" value="Upp_B"/>
</dbReference>
<evidence type="ECO:0000256" key="4">
    <source>
        <dbReference type="ARBA" id="ARBA00022533"/>
    </source>
</evidence>
<dbReference type="PATRIC" id="fig|1555112.3.peg.3143"/>
<dbReference type="PANTHER" id="PTHR32315:SF4">
    <property type="entry name" value="URACIL PHOSPHORIBOSYLTRANSFERASE, CHLOROPLASTIC"/>
    <property type="match status" value="1"/>
</dbReference>
<evidence type="ECO:0000256" key="15">
    <source>
        <dbReference type="HAMAP-Rule" id="MF_01218"/>
    </source>
</evidence>
<evidence type="ECO:0000256" key="13">
    <source>
        <dbReference type="ARBA" id="ARBA00072146"/>
    </source>
</evidence>
<dbReference type="EMBL" id="AP014924">
    <property type="protein sequence ID" value="BAS28925.1"/>
    <property type="molecule type" value="Genomic_DNA"/>
</dbReference>
<evidence type="ECO:0000256" key="2">
    <source>
        <dbReference type="ARBA" id="ARBA00009516"/>
    </source>
</evidence>
<evidence type="ECO:0000256" key="12">
    <source>
        <dbReference type="ARBA" id="ARBA00056901"/>
    </source>
</evidence>
<keyword evidence="5 15" id="KW-0328">Glycosyltransferase</keyword>
<keyword evidence="7 15" id="KW-0547">Nucleotide-binding</keyword>
<feature type="binding site" evidence="15">
    <location>
        <begin position="131"/>
        <end position="139"/>
    </location>
    <ligand>
        <name>5-phospho-alpha-D-ribose 1-diphosphate</name>
        <dbReference type="ChEBI" id="CHEBI:58017"/>
    </ligand>
</feature>
<dbReference type="STRING" id="1555112.LIP_3096"/>
<dbReference type="InterPro" id="IPR029057">
    <property type="entry name" value="PRTase-like"/>
</dbReference>
<gene>
    <name evidence="15" type="primary">upp</name>
    <name evidence="17" type="ORF">LIP_3096</name>
</gene>
<evidence type="ECO:0000256" key="3">
    <source>
        <dbReference type="ARBA" id="ARBA00011894"/>
    </source>
</evidence>
<evidence type="ECO:0000256" key="6">
    <source>
        <dbReference type="ARBA" id="ARBA00022679"/>
    </source>
</evidence>
<dbReference type="NCBIfam" id="TIGR01091">
    <property type="entry name" value="upp"/>
    <property type="match status" value="1"/>
</dbReference>
<keyword evidence="8 15" id="KW-0460">Magnesium</keyword>
<dbReference type="UniPathway" id="UPA00574">
    <property type="reaction ID" value="UER00636"/>
</dbReference>
<dbReference type="InterPro" id="IPR050054">
    <property type="entry name" value="UPRTase/APRTase"/>
</dbReference>
<dbReference type="InterPro" id="IPR005765">
    <property type="entry name" value="UPRT"/>
</dbReference>
<feature type="domain" description="Phosphoribosyltransferase" evidence="16">
    <location>
        <begin position="6"/>
        <end position="208"/>
    </location>
</feature>
<dbReference type="PANTHER" id="PTHR32315">
    <property type="entry name" value="ADENINE PHOSPHORIBOSYLTRANSFERASE"/>
    <property type="match status" value="1"/>
</dbReference>
<comment type="cofactor">
    <cofactor evidence="15">
        <name>Mg(2+)</name>
        <dbReference type="ChEBI" id="CHEBI:18420"/>
    </cofactor>
    <text evidence="15">Binds 1 Mg(2+) ion per subunit. The magnesium is bound as Mg-PRPP.</text>
</comment>
<evidence type="ECO:0000256" key="1">
    <source>
        <dbReference type="ARBA" id="ARBA00005180"/>
    </source>
</evidence>
<dbReference type="FunFam" id="3.40.50.2020:FF:000003">
    <property type="entry name" value="Uracil phosphoribosyltransferase"/>
    <property type="match status" value="1"/>
</dbReference>
<evidence type="ECO:0000313" key="18">
    <source>
        <dbReference type="Proteomes" id="UP000065807"/>
    </source>
</evidence>
<keyword evidence="9 15" id="KW-0342">GTP-binding</keyword>
<evidence type="ECO:0000256" key="9">
    <source>
        <dbReference type="ARBA" id="ARBA00023134"/>
    </source>
</evidence>
<organism evidence="17 18">
    <name type="scientific">Limnochorda pilosa</name>
    <dbReference type="NCBI Taxonomy" id="1555112"/>
    <lineage>
        <taxon>Bacteria</taxon>
        <taxon>Bacillati</taxon>
        <taxon>Bacillota</taxon>
        <taxon>Limnochordia</taxon>
        <taxon>Limnochordales</taxon>
        <taxon>Limnochordaceae</taxon>
        <taxon>Limnochorda</taxon>
    </lineage>
</organism>
<dbReference type="Gene3D" id="3.40.50.2020">
    <property type="match status" value="1"/>
</dbReference>
<dbReference type="GO" id="GO:0005737">
    <property type="term" value="C:cytoplasm"/>
    <property type="evidence" value="ECO:0007669"/>
    <property type="project" value="UniProtKB-ARBA"/>
</dbReference>
<evidence type="ECO:0000256" key="11">
    <source>
        <dbReference type="ARBA" id="ARBA00052919"/>
    </source>
</evidence>
<dbReference type="GO" id="GO:0000287">
    <property type="term" value="F:magnesium ion binding"/>
    <property type="evidence" value="ECO:0007669"/>
    <property type="project" value="UniProtKB-UniRule"/>
</dbReference>
<feature type="binding site" evidence="15">
    <location>
        <position position="104"/>
    </location>
    <ligand>
        <name>5-phospho-alpha-D-ribose 1-diphosphate</name>
        <dbReference type="ChEBI" id="CHEBI:58017"/>
    </ligand>
</feature>
<dbReference type="GO" id="GO:0044206">
    <property type="term" value="P:UMP salvage"/>
    <property type="evidence" value="ECO:0007669"/>
    <property type="project" value="UniProtKB-UniRule"/>
</dbReference>
<feature type="binding site" evidence="15">
    <location>
        <position position="200"/>
    </location>
    <ligand>
        <name>5-phospho-alpha-D-ribose 1-diphosphate</name>
        <dbReference type="ChEBI" id="CHEBI:58017"/>
    </ligand>
</feature>
<dbReference type="CDD" id="cd06223">
    <property type="entry name" value="PRTases_typeI"/>
    <property type="match status" value="1"/>
</dbReference>
<comment type="catalytic activity">
    <reaction evidence="11 15">
        <text>UMP + diphosphate = 5-phospho-alpha-D-ribose 1-diphosphate + uracil</text>
        <dbReference type="Rhea" id="RHEA:13017"/>
        <dbReference type="ChEBI" id="CHEBI:17568"/>
        <dbReference type="ChEBI" id="CHEBI:33019"/>
        <dbReference type="ChEBI" id="CHEBI:57865"/>
        <dbReference type="ChEBI" id="CHEBI:58017"/>
        <dbReference type="EC" id="2.4.2.9"/>
    </reaction>
</comment>
<name>A0A0K2SP78_LIMPI</name>
<dbReference type="Proteomes" id="UP000065807">
    <property type="component" value="Chromosome"/>
</dbReference>
<accession>A0A0K2SP78</accession>
<keyword evidence="6 15" id="KW-0808">Transferase</keyword>
<sequence length="209" mass="22821">MNGVHVIDHPLIQHKLTIIRDRSTGPKEFRELLDEVALLMAYEVTRDLPLEQVEIETPIARTTGWTISGKKVGVVPILRAGLGMVGGILRLIPTAKVGHIGVYRDPETLEPVEYYCKLPTDVAERDLIVVDPMLATGGSAAAAIRFIKERGGTSIRLMALIAAPEGIERVRGHHPDVPIFVAAVDERLNEHAYIVPGLGDAGDRLFGTR</sequence>
<feature type="binding site" evidence="15">
    <location>
        <begin position="199"/>
        <end position="201"/>
    </location>
    <ligand>
        <name>uracil</name>
        <dbReference type="ChEBI" id="CHEBI:17568"/>
    </ligand>
</feature>
<feature type="binding site" evidence="15">
    <location>
        <position position="79"/>
    </location>
    <ligand>
        <name>5-phospho-alpha-D-ribose 1-diphosphate</name>
        <dbReference type="ChEBI" id="CHEBI:58017"/>
    </ligand>
</feature>
<dbReference type="RefSeq" id="WP_068139998.1">
    <property type="nucleotide sequence ID" value="NZ_AP014924.1"/>
</dbReference>
<comment type="function">
    <text evidence="12 15">Catalyzes the conversion of uracil and 5-phospho-alpha-D-ribose 1-diphosphate (PRPP) to UMP and diphosphate.</text>
</comment>
<dbReference type="InterPro" id="IPR000836">
    <property type="entry name" value="PRTase_dom"/>
</dbReference>
<dbReference type="GO" id="GO:0006223">
    <property type="term" value="P:uracil salvage"/>
    <property type="evidence" value="ECO:0007669"/>
    <property type="project" value="InterPro"/>
</dbReference>
<dbReference type="AlphaFoldDB" id="A0A0K2SP78"/>
<evidence type="ECO:0000256" key="14">
    <source>
        <dbReference type="ARBA" id="ARBA00079807"/>
    </source>
</evidence>
<comment type="similarity">
    <text evidence="2 15">Belongs to the UPRTase family.</text>
</comment>
<proteinExistence type="inferred from homology"/>
<evidence type="ECO:0000259" key="16">
    <source>
        <dbReference type="Pfam" id="PF14681"/>
    </source>
</evidence>
<comment type="activity regulation">
    <text evidence="15">Allosterically activated by GTP.</text>
</comment>
<dbReference type="OrthoDB" id="9781675at2"/>
<dbReference type="GO" id="GO:0005525">
    <property type="term" value="F:GTP binding"/>
    <property type="evidence" value="ECO:0007669"/>
    <property type="project" value="UniProtKB-KW"/>
</dbReference>
<evidence type="ECO:0000256" key="7">
    <source>
        <dbReference type="ARBA" id="ARBA00022741"/>
    </source>
</evidence>
<evidence type="ECO:0000256" key="8">
    <source>
        <dbReference type="ARBA" id="ARBA00022842"/>
    </source>
</evidence>
<reference evidence="18" key="1">
    <citation type="submission" date="2015-07" db="EMBL/GenBank/DDBJ databases">
        <title>Complete genome sequence and phylogenetic analysis of Limnochorda pilosa.</title>
        <authorList>
            <person name="Watanabe M."/>
            <person name="Kojima H."/>
            <person name="Fukui M."/>
        </authorList>
    </citation>
    <scope>NUCLEOTIDE SEQUENCE [LARGE SCALE GENOMIC DNA]</scope>
    <source>
        <strain evidence="18">HC45</strain>
    </source>
</reference>
<dbReference type="HAMAP" id="MF_01218_B">
    <property type="entry name" value="Upp_B"/>
    <property type="match status" value="1"/>
</dbReference>
<reference evidence="18" key="2">
    <citation type="journal article" date="2016" name="Int. J. Syst. Evol. Microbiol.">
        <title>Complete genome sequence and cell structure of Limnochorda pilosa, a Gram-negative spore-former within the phylum Firmicutes.</title>
        <authorList>
            <person name="Watanabe M."/>
            <person name="Kojima H."/>
            <person name="Fukui M."/>
        </authorList>
    </citation>
    <scope>NUCLEOTIDE SEQUENCE [LARGE SCALE GENOMIC DNA]</scope>
    <source>
        <strain evidence="18">HC45</strain>
    </source>
</reference>
<evidence type="ECO:0000256" key="10">
    <source>
        <dbReference type="ARBA" id="ARBA00031082"/>
    </source>
</evidence>
<dbReference type="EC" id="2.4.2.9" evidence="3 15"/>